<evidence type="ECO:0000313" key="2">
    <source>
        <dbReference type="Proteomes" id="UP000790377"/>
    </source>
</evidence>
<accession>A0ACB8A224</accession>
<protein>
    <submittedName>
        <fullName evidence="1">Uncharacterized protein</fullName>
    </submittedName>
</protein>
<sequence>MAIISVGPSLGSVGQLLNVNVNSSVLPFLVTLNRDGAILSVVFDTILMLFALWAFVKHTLEAKTFNGGWSVNVLVKTLVADHLLYFVCNLAWLSLPISTYTSELNFHVVLLLHTVYYVVSALVVVSGPQMVISLRTTENKTREEGGTLDGEVSAIRFGIREPPTQSGSAMEDGF</sequence>
<name>A0ACB8A224_9AGAM</name>
<organism evidence="1 2">
    <name type="scientific">Hygrophoropsis aurantiaca</name>
    <dbReference type="NCBI Taxonomy" id="72124"/>
    <lineage>
        <taxon>Eukaryota</taxon>
        <taxon>Fungi</taxon>
        <taxon>Dikarya</taxon>
        <taxon>Basidiomycota</taxon>
        <taxon>Agaricomycotina</taxon>
        <taxon>Agaricomycetes</taxon>
        <taxon>Agaricomycetidae</taxon>
        <taxon>Boletales</taxon>
        <taxon>Coniophorineae</taxon>
        <taxon>Hygrophoropsidaceae</taxon>
        <taxon>Hygrophoropsis</taxon>
    </lineage>
</organism>
<reference evidence="1" key="1">
    <citation type="journal article" date="2021" name="New Phytol.">
        <title>Evolutionary innovations through gain and loss of genes in the ectomycorrhizal Boletales.</title>
        <authorList>
            <person name="Wu G."/>
            <person name="Miyauchi S."/>
            <person name="Morin E."/>
            <person name="Kuo A."/>
            <person name="Drula E."/>
            <person name="Varga T."/>
            <person name="Kohler A."/>
            <person name="Feng B."/>
            <person name="Cao Y."/>
            <person name="Lipzen A."/>
            <person name="Daum C."/>
            <person name="Hundley H."/>
            <person name="Pangilinan J."/>
            <person name="Johnson J."/>
            <person name="Barry K."/>
            <person name="LaButti K."/>
            <person name="Ng V."/>
            <person name="Ahrendt S."/>
            <person name="Min B."/>
            <person name="Choi I.G."/>
            <person name="Park H."/>
            <person name="Plett J.M."/>
            <person name="Magnuson J."/>
            <person name="Spatafora J.W."/>
            <person name="Nagy L.G."/>
            <person name="Henrissat B."/>
            <person name="Grigoriev I.V."/>
            <person name="Yang Z.L."/>
            <person name="Xu J."/>
            <person name="Martin F.M."/>
        </authorList>
    </citation>
    <scope>NUCLEOTIDE SEQUENCE</scope>
    <source>
        <strain evidence="1">ATCC 28755</strain>
    </source>
</reference>
<comment type="caution">
    <text evidence="1">The sequence shown here is derived from an EMBL/GenBank/DDBJ whole genome shotgun (WGS) entry which is preliminary data.</text>
</comment>
<evidence type="ECO:0000313" key="1">
    <source>
        <dbReference type="EMBL" id="KAH7907227.1"/>
    </source>
</evidence>
<gene>
    <name evidence="1" type="ORF">BJ138DRAFT_1116868</name>
</gene>
<dbReference type="EMBL" id="MU267925">
    <property type="protein sequence ID" value="KAH7907227.1"/>
    <property type="molecule type" value="Genomic_DNA"/>
</dbReference>
<keyword evidence="2" id="KW-1185">Reference proteome</keyword>
<dbReference type="Proteomes" id="UP000790377">
    <property type="component" value="Unassembled WGS sequence"/>
</dbReference>
<proteinExistence type="predicted"/>